<keyword evidence="6" id="KW-1185">Reference proteome</keyword>
<feature type="domain" description="Myb-like" evidence="2">
    <location>
        <begin position="10"/>
        <end position="64"/>
    </location>
</feature>
<reference evidence="5" key="1">
    <citation type="submission" date="2025-05" db="UniProtKB">
        <authorList>
            <consortium name="EnsemblMetazoa"/>
        </authorList>
    </citation>
    <scope>IDENTIFICATION</scope>
</reference>
<feature type="domain" description="MADF" evidence="3">
    <location>
        <begin position="17"/>
        <end position="102"/>
    </location>
</feature>
<dbReference type="GeneID" id="114342438"/>
<dbReference type="EnsemblMetazoa" id="XM_050653782.1">
    <property type="protein sequence ID" value="XP_050509739.1"/>
    <property type="gene ID" value="LOC114342438"/>
</dbReference>
<dbReference type="PROSITE" id="PS51029">
    <property type="entry name" value="MADF"/>
    <property type="match status" value="1"/>
</dbReference>
<dbReference type="SMART" id="SM00595">
    <property type="entry name" value="MADF"/>
    <property type="match status" value="1"/>
</dbReference>
<evidence type="ECO:0000259" key="2">
    <source>
        <dbReference type="PROSITE" id="PS50090"/>
    </source>
</evidence>
<dbReference type="InterPro" id="IPR006578">
    <property type="entry name" value="MADF-dom"/>
</dbReference>
<keyword evidence="1" id="KW-0539">Nucleus</keyword>
<accession>A0ABM5KHR3</accession>
<dbReference type="InterPro" id="IPR004210">
    <property type="entry name" value="BESS_motif"/>
</dbReference>
<evidence type="ECO:0000313" key="5">
    <source>
        <dbReference type="EnsemblMetazoa" id="XP_050509739.1"/>
    </source>
</evidence>
<dbReference type="RefSeq" id="XP_050509739.1">
    <property type="nucleotide sequence ID" value="XM_050653782.1"/>
</dbReference>
<evidence type="ECO:0000259" key="3">
    <source>
        <dbReference type="PROSITE" id="PS51029"/>
    </source>
</evidence>
<evidence type="ECO:0000259" key="4">
    <source>
        <dbReference type="PROSITE" id="PS51031"/>
    </source>
</evidence>
<evidence type="ECO:0000256" key="1">
    <source>
        <dbReference type="PROSITE-ProRule" id="PRU00371"/>
    </source>
</evidence>
<dbReference type="Pfam" id="PF10545">
    <property type="entry name" value="MADF_DNA_bdg"/>
    <property type="match status" value="1"/>
</dbReference>
<dbReference type="Proteomes" id="UP001652700">
    <property type="component" value="Unplaced"/>
</dbReference>
<evidence type="ECO:0008006" key="7">
    <source>
        <dbReference type="Google" id="ProtNLM"/>
    </source>
</evidence>
<dbReference type="InterPro" id="IPR039353">
    <property type="entry name" value="TF_Adf1"/>
</dbReference>
<name>A0ABM5KHR3_DIAVI</name>
<organism evidence="5 6">
    <name type="scientific">Diabrotica virgifera virgifera</name>
    <name type="common">western corn rootworm</name>
    <dbReference type="NCBI Taxonomy" id="50390"/>
    <lineage>
        <taxon>Eukaryota</taxon>
        <taxon>Metazoa</taxon>
        <taxon>Ecdysozoa</taxon>
        <taxon>Arthropoda</taxon>
        <taxon>Hexapoda</taxon>
        <taxon>Insecta</taxon>
        <taxon>Pterygota</taxon>
        <taxon>Neoptera</taxon>
        <taxon>Endopterygota</taxon>
        <taxon>Coleoptera</taxon>
        <taxon>Polyphaga</taxon>
        <taxon>Cucujiformia</taxon>
        <taxon>Chrysomeloidea</taxon>
        <taxon>Chrysomelidae</taxon>
        <taxon>Galerucinae</taxon>
        <taxon>Diabroticina</taxon>
        <taxon>Diabroticites</taxon>
        <taxon>Diabrotica</taxon>
    </lineage>
</organism>
<protein>
    <recommendedName>
        <fullName evidence="7">Transcription factor Adf-1-like</fullName>
    </recommendedName>
</protein>
<proteinExistence type="predicted"/>
<evidence type="ECO:0000313" key="6">
    <source>
        <dbReference type="Proteomes" id="UP001652700"/>
    </source>
</evidence>
<dbReference type="InterPro" id="IPR001005">
    <property type="entry name" value="SANT/Myb"/>
</dbReference>
<dbReference type="PROSITE" id="PS51031">
    <property type="entry name" value="BESS"/>
    <property type="match status" value="1"/>
</dbReference>
<dbReference type="PROSITE" id="PS50090">
    <property type="entry name" value="MYB_LIKE"/>
    <property type="match status" value="1"/>
</dbReference>
<feature type="domain" description="BESS" evidence="4">
    <location>
        <begin position="204"/>
        <end position="243"/>
    </location>
</feature>
<dbReference type="PANTHER" id="PTHR12243:SF67">
    <property type="entry name" value="COREPRESSOR OF PANGOLIN, ISOFORM A-RELATED"/>
    <property type="match status" value="1"/>
</dbReference>
<sequence>MFSGLKHIEWTIEQDLILIEFVRTHECLYNVKRTDYRNIQLKQSLWKEIAQILQLTDIDCSKRWGYVRDYYIKRRGKIGPGPTGEAARKRSDKLSFLDKISSGKRSTLSNIEQSESQHSVENSTAHYRNEDNHMELKPSELLITELETSNDISDIQEDEAEIINIQRVNKHKYDYTITSSSADERLKILKKISERQDLKNMEKQDENDLFFASMAKICKQLPKIVQARLRMQIGNLVGNAEIEQLSSLILKTAYAYLTFVYNYKEEIMD</sequence>
<dbReference type="PANTHER" id="PTHR12243">
    <property type="entry name" value="MADF DOMAIN TRANSCRIPTION FACTOR"/>
    <property type="match status" value="1"/>
</dbReference>
<comment type="subcellular location">
    <subcellularLocation>
        <location evidence="1">Nucleus</location>
    </subcellularLocation>
</comment>